<gene>
    <name evidence="2" type="ORF">TeGR_g6516</name>
</gene>
<feature type="compositionally biased region" description="Low complexity" evidence="1">
    <location>
        <begin position="70"/>
        <end position="85"/>
    </location>
</feature>
<accession>A0ABQ6MZT8</accession>
<feature type="compositionally biased region" description="Basic and acidic residues" evidence="1">
    <location>
        <begin position="278"/>
        <end position="291"/>
    </location>
</feature>
<dbReference type="EMBL" id="BRYB01004758">
    <property type="protein sequence ID" value="GMI36279.1"/>
    <property type="molecule type" value="Genomic_DNA"/>
</dbReference>
<name>A0ABQ6MZT8_9STRA</name>
<feature type="compositionally biased region" description="Basic and acidic residues" evidence="1">
    <location>
        <begin position="91"/>
        <end position="100"/>
    </location>
</feature>
<proteinExistence type="predicted"/>
<evidence type="ECO:0000313" key="2">
    <source>
        <dbReference type="EMBL" id="GMI36279.1"/>
    </source>
</evidence>
<reference evidence="2 3" key="1">
    <citation type="journal article" date="2023" name="Commun. Biol.">
        <title>Genome analysis of Parmales, the sister group of diatoms, reveals the evolutionary specialization of diatoms from phago-mixotrophs to photoautotrophs.</title>
        <authorList>
            <person name="Ban H."/>
            <person name="Sato S."/>
            <person name="Yoshikawa S."/>
            <person name="Yamada K."/>
            <person name="Nakamura Y."/>
            <person name="Ichinomiya M."/>
            <person name="Sato N."/>
            <person name="Blanc-Mathieu R."/>
            <person name="Endo H."/>
            <person name="Kuwata A."/>
            <person name="Ogata H."/>
        </authorList>
    </citation>
    <scope>NUCLEOTIDE SEQUENCE [LARGE SCALE GENOMIC DNA]</scope>
</reference>
<feature type="region of interest" description="Disordered" evidence="1">
    <location>
        <begin position="54"/>
        <end position="100"/>
    </location>
</feature>
<evidence type="ECO:0000256" key="1">
    <source>
        <dbReference type="SAM" id="MobiDB-lite"/>
    </source>
</evidence>
<protein>
    <submittedName>
        <fullName evidence="2">Uncharacterized protein</fullName>
    </submittedName>
</protein>
<feature type="region of interest" description="Disordered" evidence="1">
    <location>
        <begin position="175"/>
        <end position="196"/>
    </location>
</feature>
<feature type="region of interest" description="Disordered" evidence="1">
    <location>
        <begin position="278"/>
        <end position="311"/>
    </location>
</feature>
<evidence type="ECO:0000313" key="3">
    <source>
        <dbReference type="Proteomes" id="UP001165060"/>
    </source>
</evidence>
<comment type="caution">
    <text evidence="2">The sequence shown here is derived from an EMBL/GenBank/DDBJ whole genome shotgun (WGS) entry which is preliminary data.</text>
</comment>
<organism evidence="2 3">
    <name type="scientific">Tetraparma gracilis</name>
    <dbReference type="NCBI Taxonomy" id="2962635"/>
    <lineage>
        <taxon>Eukaryota</taxon>
        <taxon>Sar</taxon>
        <taxon>Stramenopiles</taxon>
        <taxon>Ochrophyta</taxon>
        <taxon>Bolidophyceae</taxon>
        <taxon>Parmales</taxon>
        <taxon>Triparmaceae</taxon>
        <taxon>Tetraparma</taxon>
    </lineage>
</organism>
<sequence length="360" mass="40700">MDQWQVRGMETNAIFSDLVSTADAKRADLKKRLADLREENLRRDFEKFKASGKKLPPYVERDPSAGLRYSTTTESALSSTASRLSEVSDPSELRKQAADRKMKNWTPQYELGKDEIVYETDARRPVRSDAKEAALAATADARKRCAKTKGSNSRTQWNLGEHGDSIKTAVQTSVLPDPRRGSKDFGSYRGVLNPENKKTLRSSTAFEGSCDPNLRIDYRSNTTIGTEYHGSQTDYQGVKATARQLKKDLQSSKITFGNEKRELSTDYRDGFKYDKDKAKEAKSSLDPEQVKNLRASHFSPGDPKVKPDYTTNAEFNNKKFVEDAKGENRDLGAERARNKSLKLKLTRNTFQIGNDSRYMY</sequence>
<keyword evidence="3" id="KW-1185">Reference proteome</keyword>
<dbReference type="Proteomes" id="UP001165060">
    <property type="component" value="Unassembled WGS sequence"/>
</dbReference>